<dbReference type="RefSeq" id="WP_053236392.1">
    <property type="nucleotide sequence ID" value="NZ_CP011125.1"/>
</dbReference>
<dbReference type="KEGG" id="samy:DB32_006485"/>
<proteinExistence type="predicted"/>
<keyword evidence="5" id="KW-0675">Receptor</keyword>
<dbReference type="STRING" id="927083.DB32_006485"/>
<reference evidence="5 6" key="1">
    <citation type="submission" date="2015-03" db="EMBL/GenBank/DDBJ databases">
        <title>Genome assembly of Sandaracinus amylolyticus DSM 53668.</title>
        <authorList>
            <person name="Sharma G."/>
            <person name="Subramanian S."/>
        </authorList>
    </citation>
    <scope>NUCLEOTIDE SEQUENCE [LARGE SCALE GENOMIC DNA]</scope>
    <source>
        <strain evidence="5 6">DSM 53668</strain>
    </source>
</reference>
<dbReference type="OrthoDB" id="607931at2"/>
<dbReference type="AlphaFoldDB" id="A0A0F6W7E6"/>
<evidence type="ECO:0000256" key="3">
    <source>
        <dbReference type="ARBA" id="ARBA00023237"/>
    </source>
</evidence>
<dbReference type="Proteomes" id="UP000034883">
    <property type="component" value="Chromosome"/>
</dbReference>
<dbReference type="InterPro" id="IPR036942">
    <property type="entry name" value="Beta-barrel_TonB_sf"/>
</dbReference>
<dbReference type="EMBL" id="CP011125">
    <property type="protein sequence ID" value="AKF09336.1"/>
    <property type="molecule type" value="Genomic_DNA"/>
</dbReference>
<evidence type="ECO:0000256" key="1">
    <source>
        <dbReference type="ARBA" id="ARBA00004442"/>
    </source>
</evidence>
<dbReference type="GO" id="GO:0009279">
    <property type="term" value="C:cell outer membrane"/>
    <property type="evidence" value="ECO:0007669"/>
    <property type="project" value="UniProtKB-SubCell"/>
</dbReference>
<feature type="signal peptide" evidence="4">
    <location>
        <begin position="1"/>
        <end position="23"/>
    </location>
</feature>
<keyword evidence="4" id="KW-0732">Signal</keyword>
<organism evidence="5 6">
    <name type="scientific">Sandaracinus amylolyticus</name>
    <dbReference type="NCBI Taxonomy" id="927083"/>
    <lineage>
        <taxon>Bacteria</taxon>
        <taxon>Pseudomonadati</taxon>
        <taxon>Myxococcota</taxon>
        <taxon>Polyangia</taxon>
        <taxon>Polyangiales</taxon>
        <taxon>Sandaracinaceae</taxon>
        <taxon>Sandaracinus</taxon>
    </lineage>
</organism>
<evidence type="ECO:0000313" key="6">
    <source>
        <dbReference type="Proteomes" id="UP000034883"/>
    </source>
</evidence>
<dbReference type="Gene3D" id="2.40.170.20">
    <property type="entry name" value="TonB-dependent receptor, beta-barrel domain"/>
    <property type="match status" value="1"/>
</dbReference>
<gene>
    <name evidence="5" type="ORF">DB32_006485</name>
</gene>
<keyword evidence="6" id="KW-1185">Reference proteome</keyword>
<comment type="subcellular location">
    <subcellularLocation>
        <location evidence="1">Cell outer membrane</location>
    </subcellularLocation>
</comment>
<keyword evidence="3" id="KW-0998">Cell outer membrane</keyword>
<evidence type="ECO:0000256" key="2">
    <source>
        <dbReference type="ARBA" id="ARBA00023136"/>
    </source>
</evidence>
<sequence>MSGRSALAIVVLASIAATAPAHAQSVQPPAVIALAPVELDAPRVAEVGASIDVRVIVDRDGRASLDQDVMEPELRAAVEDALARSRLAPAMRGGTAVIARARVRLDVRAREVAPVEPPEITPPSIEPSFRALARATPEPTSATILEAEEVRDLPGLQGDPFRVVETLPGVVPLLSGLPFLYVRGAPPAGTITLWDDIPVPSLFHVAAGPSTIHAARLGEMRLWPGVAPARYGRHVGGVVLGAAAPIEPHLGGEVELRLLDVNGMITVPIDRRHVVQASGRYGYPGLIVGAAFPGVELDYWDYQLTADLDDGHGGHTRLVAIGAYDRLRQDLADIETLGEQSDVLLHFHRVEARHVRALGGGAEFGAALRLGYDQSQLGEAVGAEVWSASPRLWSAFSLGFARLRIGADLVASGGRIDSGRSEDPAIAGALIAEGAYAGARTRTAAGAYAEALLPIPGVLRLELGARVDTWVTAREVQAAPSPRARLVVHAWEGVDVHAAVGLAHQPAVLFLPLPGFAELAVDRGLQRALQSDWGVSLTLPLGISLEAQGFFHYFDQVLLPDLYVQDREICVESWCTQVQIDPRARARVLGLEVLARREGRDVSAWISYTLSEATARAHEGFEFVPGFDVRHVIQAMGRARIWEGLEIALRVLVRSGRVVGRYFIEPTGLTALRYEQRLPWFFRGDAEIAYAWDAGWGRLRVSLGWTNVTLSEEPIALECNYDSNGRPEAPCAVQSAPAIFLPSLGIRAQL</sequence>
<name>A0A0F6W7E6_9BACT</name>
<accession>A0A0F6W7E6</accession>
<protein>
    <submittedName>
        <fullName evidence="5">TonB family protein / TonB-dependent receptor</fullName>
    </submittedName>
</protein>
<keyword evidence="2" id="KW-0472">Membrane</keyword>
<dbReference type="SUPFAM" id="SSF56935">
    <property type="entry name" value="Porins"/>
    <property type="match status" value="1"/>
</dbReference>
<feature type="chain" id="PRO_5002511801" evidence="4">
    <location>
        <begin position="24"/>
        <end position="750"/>
    </location>
</feature>
<evidence type="ECO:0000313" key="5">
    <source>
        <dbReference type="EMBL" id="AKF09336.1"/>
    </source>
</evidence>
<evidence type="ECO:0000256" key="4">
    <source>
        <dbReference type="SAM" id="SignalP"/>
    </source>
</evidence>